<name>A0ACD5XPN1_AVESA</name>
<sequence>MCAPPPKTIYPLSISPSKTYLSPSIPPIISTPHHHRSLCSSSPSPVLVRTYCVSNRPQEEIMARSQIALIAAVALVVMLAAAPRAAVALNCGQVDTLVKPCLPFARGGPGPSAECCAGVKNLHNQARSTADRQTACNCLKTVAAGIAGLNLGNAAAIPSRCGVSIPYTISPSIDCSRVR</sequence>
<evidence type="ECO:0000313" key="1">
    <source>
        <dbReference type="EnsemblPlants" id="AVESA.00010b.r2.5AG0833660.1.CDS"/>
    </source>
</evidence>
<evidence type="ECO:0000313" key="2">
    <source>
        <dbReference type="Proteomes" id="UP001732700"/>
    </source>
</evidence>
<dbReference type="EnsemblPlants" id="AVESA.00010b.r2.5AG0833660.1">
    <property type="protein sequence ID" value="AVESA.00010b.r2.5AG0833660.1.CDS"/>
    <property type="gene ID" value="AVESA.00010b.r2.5AG0833660"/>
</dbReference>
<keyword evidence="2" id="KW-1185">Reference proteome</keyword>
<reference evidence="1" key="2">
    <citation type="submission" date="2025-09" db="UniProtKB">
        <authorList>
            <consortium name="EnsemblPlants"/>
        </authorList>
    </citation>
    <scope>IDENTIFICATION</scope>
</reference>
<dbReference type="Proteomes" id="UP001732700">
    <property type="component" value="Chromosome 5A"/>
</dbReference>
<protein>
    <submittedName>
        <fullName evidence="1">Uncharacterized protein</fullName>
    </submittedName>
</protein>
<accession>A0ACD5XPN1</accession>
<reference evidence="1" key="1">
    <citation type="submission" date="2021-05" db="EMBL/GenBank/DDBJ databases">
        <authorList>
            <person name="Scholz U."/>
            <person name="Mascher M."/>
            <person name="Fiebig A."/>
        </authorList>
    </citation>
    <scope>NUCLEOTIDE SEQUENCE [LARGE SCALE GENOMIC DNA]</scope>
</reference>
<organism evidence="1 2">
    <name type="scientific">Avena sativa</name>
    <name type="common">Oat</name>
    <dbReference type="NCBI Taxonomy" id="4498"/>
    <lineage>
        <taxon>Eukaryota</taxon>
        <taxon>Viridiplantae</taxon>
        <taxon>Streptophyta</taxon>
        <taxon>Embryophyta</taxon>
        <taxon>Tracheophyta</taxon>
        <taxon>Spermatophyta</taxon>
        <taxon>Magnoliopsida</taxon>
        <taxon>Liliopsida</taxon>
        <taxon>Poales</taxon>
        <taxon>Poaceae</taxon>
        <taxon>BOP clade</taxon>
        <taxon>Pooideae</taxon>
        <taxon>Poodae</taxon>
        <taxon>Poeae</taxon>
        <taxon>Poeae Chloroplast Group 1 (Aveneae type)</taxon>
        <taxon>Aveninae</taxon>
        <taxon>Avena</taxon>
    </lineage>
</organism>
<proteinExistence type="predicted"/>